<dbReference type="GO" id="GO:0003987">
    <property type="term" value="F:acetate-CoA ligase activity"/>
    <property type="evidence" value="ECO:0007669"/>
    <property type="project" value="UniProtKB-EC"/>
</dbReference>
<dbReference type="SUPFAM" id="SSF56801">
    <property type="entry name" value="Acetyl-CoA synthetase-like"/>
    <property type="match status" value="2"/>
</dbReference>
<protein>
    <submittedName>
        <fullName evidence="4">Acetyl-coenzyme A synthetase</fullName>
        <ecNumber evidence="4">6.2.1.1</ecNumber>
    </submittedName>
</protein>
<dbReference type="GO" id="GO:0044550">
    <property type="term" value="P:secondary metabolite biosynthetic process"/>
    <property type="evidence" value="ECO:0007669"/>
    <property type="project" value="TreeGrafter"/>
</dbReference>
<name>A0A6J4HNY8_9ACTN</name>
<feature type="domain" description="AMP-dependent synthetase/ligase" evidence="1">
    <location>
        <begin position="20"/>
        <end position="153"/>
    </location>
</feature>
<dbReference type="InterPro" id="IPR000873">
    <property type="entry name" value="AMP-dep_synth/lig_dom"/>
</dbReference>
<organism evidence="4">
    <name type="scientific">uncultured Acidimicrobiales bacterium</name>
    <dbReference type="NCBI Taxonomy" id="310071"/>
    <lineage>
        <taxon>Bacteria</taxon>
        <taxon>Bacillati</taxon>
        <taxon>Actinomycetota</taxon>
        <taxon>Acidimicrobiia</taxon>
        <taxon>Acidimicrobiales</taxon>
        <taxon>environmental samples</taxon>
    </lineage>
</organism>
<dbReference type="Gene3D" id="3.30.559.30">
    <property type="entry name" value="Nonribosomal peptide synthetase, condensation domain"/>
    <property type="match status" value="1"/>
</dbReference>
<dbReference type="GO" id="GO:0005829">
    <property type="term" value="C:cytosol"/>
    <property type="evidence" value="ECO:0007669"/>
    <property type="project" value="TreeGrafter"/>
</dbReference>
<dbReference type="InterPro" id="IPR025110">
    <property type="entry name" value="AMP-bd_C"/>
</dbReference>
<keyword evidence="4" id="KW-0436">Ligase</keyword>
<sequence>MSNPAVRGAALDDVDAVAKRGAVEPDGVALAVAGRGELTYGAWDARSNAVARGLAARGVVGGSRVALLFDAPNWPDFAVAWLAVRKAGGVTVLLSPGAAAADLLRALTASGATTLLRPPHMSAPTGPAQVADVAEMARGQSSERLEVRVERDEPDDLVYPPAPLAPPVAIAGSPQAPETALDGWLVHAWAPGTLGGLHAMGLVLGGLGSAATLDAFDPVRLSALVDDRQAVACGLTPALAAALVMSRAARRHALSSVLRVVLTGPVSPEVGAGLQAAFPAAVLTVIGASAERQVPGARAPVAVSQEGMLWHEQFTPGSFNLPCLVRRYQGPLDVAALEWALAEVVRRHQPLRSTFAVVDGRPEQFVADHGPFPVTLADLSTLGPEDRDSHVADLLADATLRPFDLAAGPLFQPRIVRLAPDDHLLVVRLHHTVFDDWSVDVLRRELSALYTARVAGAPSPLPEPPTTFVDFSRRQRAALDGNRGAGQRSWWRQELAGAPLAVQLPIGGDGDAPQAGEPLRLDLPPALAEGLRALAPRLRATPFMTMLAAFSVLLSRTTGHDDLVIATVVAHRDASDVEPLIGCFTKKVPLRLRLGGDPTFPELVARTRASLLGSLAHQDVAFDAAVQEGLGGPAADHGVVPQVAVVFQGEAPQRVKLTMPHLSIGPYEVRAEARRERHFSSGPEKRESGRDAPVWGDGIYLGTFLILSVLETADGLALVARGVFDRSVTRRLLEEFQSLLAEIVADPDRPVSALPAAAAASHPSDDVVELRGFRASRSRIEMALGRCPGVADVAVAVRNDDAGQPVLVAYVVVEAGHPPPSLARLRHALWAARPGAVWPAAAVVVDALARLPDGRLDAGAMPPPARSGAADPRGELLTAMWGEIGGRTLRPRDSYWQDFAFLQVLAEAREAGVVLDDEQVARCRTPEMLAAASSPLP</sequence>
<dbReference type="Gene3D" id="3.40.50.12780">
    <property type="entry name" value="N-terminal domain of ligase-like"/>
    <property type="match status" value="1"/>
</dbReference>
<reference evidence="4" key="1">
    <citation type="submission" date="2020-02" db="EMBL/GenBank/DDBJ databases">
        <authorList>
            <person name="Meier V. D."/>
        </authorList>
    </citation>
    <scope>NUCLEOTIDE SEQUENCE</scope>
    <source>
        <strain evidence="4">AVDCRST_MAG10</strain>
    </source>
</reference>
<dbReference type="SUPFAM" id="SSF52777">
    <property type="entry name" value="CoA-dependent acyltransferases"/>
    <property type="match status" value="2"/>
</dbReference>
<dbReference type="EC" id="6.2.1.1" evidence="4"/>
<accession>A0A6J4HNY8</accession>
<dbReference type="PANTHER" id="PTHR45527">
    <property type="entry name" value="NONRIBOSOMAL PEPTIDE SYNTHETASE"/>
    <property type="match status" value="1"/>
</dbReference>
<dbReference type="Pfam" id="PF13193">
    <property type="entry name" value="AMP-binding_C"/>
    <property type="match status" value="1"/>
</dbReference>
<evidence type="ECO:0000259" key="2">
    <source>
        <dbReference type="Pfam" id="PF00668"/>
    </source>
</evidence>
<feature type="domain" description="Condensation" evidence="2">
    <location>
        <begin position="299"/>
        <end position="669"/>
    </location>
</feature>
<dbReference type="EMBL" id="CADCTB010000076">
    <property type="protein sequence ID" value="CAA9230140.1"/>
    <property type="molecule type" value="Genomic_DNA"/>
</dbReference>
<dbReference type="Pfam" id="PF00668">
    <property type="entry name" value="Condensation"/>
    <property type="match status" value="1"/>
</dbReference>
<dbReference type="InterPro" id="IPR042099">
    <property type="entry name" value="ANL_N_sf"/>
</dbReference>
<dbReference type="GO" id="GO:0008610">
    <property type="term" value="P:lipid biosynthetic process"/>
    <property type="evidence" value="ECO:0007669"/>
    <property type="project" value="UniProtKB-ARBA"/>
</dbReference>
<dbReference type="Pfam" id="PF00501">
    <property type="entry name" value="AMP-binding"/>
    <property type="match status" value="1"/>
</dbReference>
<dbReference type="PANTHER" id="PTHR45527:SF1">
    <property type="entry name" value="FATTY ACID SYNTHASE"/>
    <property type="match status" value="1"/>
</dbReference>
<feature type="domain" description="AMP-binding enzyme C-terminal" evidence="3">
    <location>
        <begin position="780"/>
        <end position="848"/>
    </location>
</feature>
<dbReference type="CDD" id="cd19531">
    <property type="entry name" value="LCL_NRPS-like"/>
    <property type="match status" value="1"/>
</dbReference>
<dbReference type="InterPro" id="IPR023213">
    <property type="entry name" value="CAT-like_dom_sf"/>
</dbReference>
<dbReference type="InterPro" id="IPR045851">
    <property type="entry name" value="AMP-bd_C_sf"/>
</dbReference>
<dbReference type="Gene3D" id="3.30.300.30">
    <property type="match status" value="1"/>
</dbReference>
<dbReference type="GO" id="GO:0031177">
    <property type="term" value="F:phosphopantetheine binding"/>
    <property type="evidence" value="ECO:0007669"/>
    <property type="project" value="TreeGrafter"/>
</dbReference>
<evidence type="ECO:0000259" key="1">
    <source>
        <dbReference type="Pfam" id="PF00501"/>
    </source>
</evidence>
<evidence type="ECO:0000259" key="3">
    <source>
        <dbReference type="Pfam" id="PF13193"/>
    </source>
</evidence>
<dbReference type="GO" id="GO:0043041">
    <property type="term" value="P:amino acid activation for nonribosomal peptide biosynthetic process"/>
    <property type="evidence" value="ECO:0007669"/>
    <property type="project" value="TreeGrafter"/>
</dbReference>
<dbReference type="AlphaFoldDB" id="A0A6J4HNY8"/>
<dbReference type="InterPro" id="IPR001242">
    <property type="entry name" value="Condensation_dom"/>
</dbReference>
<gene>
    <name evidence="4" type="ORF">AVDCRST_MAG10-1124</name>
</gene>
<evidence type="ECO:0000313" key="4">
    <source>
        <dbReference type="EMBL" id="CAA9230140.1"/>
    </source>
</evidence>
<proteinExistence type="predicted"/>
<dbReference type="Gene3D" id="3.30.559.10">
    <property type="entry name" value="Chloramphenicol acetyltransferase-like domain"/>
    <property type="match status" value="1"/>
</dbReference>